<protein>
    <recommendedName>
        <fullName evidence="3">DUF659 domain-containing protein</fullName>
    </recommendedName>
</protein>
<proteinExistence type="predicted"/>
<evidence type="ECO:0000313" key="1">
    <source>
        <dbReference type="EMBL" id="KAF9496405.1"/>
    </source>
</evidence>
<sequence length="253" mass="28812">MVATPSPSSGIPIQIDDDDIDPEIIFVSMLFLIHGNVAFNVVENQYFQAFINKLWLLYEPAFQYVLSHSIMDAEFAQVMVDGMVEVAGKALSFMDLLNGKQFIATTTDNPTIMQAFHQKFWQKYPWILTFSCFLHGMNNIIDKIVAFPNMKKIIMKTTHIVMFFNGSHLWGVSYLLKLQRMECLRTPLITTTKFIINGIGNLKSCKATLADCMLELICYAHDMNHLVVPNTSDKTDGQDLKFWPHAKADVSMQ</sequence>
<dbReference type="Proteomes" id="UP000807025">
    <property type="component" value="Unassembled WGS sequence"/>
</dbReference>
<dbReference type="AlphaFoldDB" id="A0A9P6DHG4"/>
<accession>A0A9P6DHG4</accession>
<organism evidence="1 2">
    <name type="scientific">Pleurotus eryngii</name>
    <name type="common">Boletus of the steppes</name>
    <dbReference type="NCBI Taxonomy" id="5323"/>
    <lineage>
        <taxon>Eukaryota</taxon>
        <taxon>Fungi</taxon>
        <taxon>Dikarya</taxon>
        <taxon>Basidiomycota</taxon>
        <taxon>Agaricomycotina</taxon>
        <taxon>Agaricomycetes</taxon>
        <taxon>Agaricomycetidae</taxon>
        <taxon>Agaricales</taxon>
        <taxon>Pleurotineae</taxon>
        <taxon>Pleurotaceae</taxon>
        <taxon>Pleurotus</taxon>
    </lineage>
</organism>
<keyword evidence="2" id="KW-1185">Reference proteome</keyword>
<dbReference type="OrthoDB" id="3226942at2759"/>
<name>A0A9P6DHG4_PLEER</name>
<reference evidence="1" key="1">
    <citation type="submission" date="2020-11" db="EMBL/GenBank/DDBJ databases">
        <authorList>
            <consortium name="DOE Joint Genome Institute"/>
            <person name="Ahrendt S."/>
            <person name="Riley R."/>
            <person name="Andreopoulos W."/>
            <person name="Labutti K."/>
            <person name="Pangilinan J."/>
            <person name="Ruiz-Duenas F.J."/>
            <person name="Barrasa J.M."/>
            <person name="Sanchez-Garcia M."/>
            <person name="Camarero S."/>
            <person name="Miyauchi S."/>
            <person name="Serrano A."/>
            <person name="Linde D."/>
            <person name="Babiker R."/>
            <person name="Drula E."/>
            <person name="Ayuso-Fernandez I."/>
            <person name="Pacheco R."/>
            <person name="Padilla G."/>
            <person name="Ferreira P."/>
            <person name="Barriuso J."/>
            <person name="Kellner H."/>
            <person name="Castanera R."/>
            <person name="Alfaro M."/>
            <person name="Ramirez L."/>
            <person name="Pisabarro A.G."/>
            <person name="Kuo A."/>
            <person name="Tritt A."/>
            <person name="Lipzen A."/>
            <person name="He G."/>
            <person name="Yan M."/>
            <person name="Ng V."/>
            <person name="Cullen D."/>
            <person name="Martin F."/>
            <person name="Rosso M.-N."/>
            <person name="Henrissat B."/>
            <person name="Hibbett D."/>
            <person name="Martinez A.T."/>
            <person name="Grigoriev I.V."/>
        </authorList>
    </citation>
    <scope>NUCLEOTIDE SEQUENCE</scope>
    <source>
        <strain evidence="1">ATCC 90797</strain>
    </source>
</reference>
<evidence type="ECO:0008006" key="3">
    <source>
        <dbReference type="Google" id="ProtNLM"/>
    </source>
</evidence>
<comment type="caution">
    <text evidence="1">The sequence shown here is derived from an EMBL/GenBank/DDBJ whole genome shotgun (WGS) entry which is preliminary data.</text>
</comment>
<gene>
    <name evidence="1" type="ORF">BDN71DRAFT_1430188</name>
</gene>
<dbReference type="EMBL" id="MU154552">
    <property type="protein sequence ID" value="KAF9496405.1"/>
    <property type="molecule type" value="Genomic_DNA"/>
</dbReference>
<evidence type="ECO:0000313" key="2">
    <source>
        <dbReference type="Proteomes" id="UP000807025"/>
    </source>
</evidence>